<sequence length="740" mass="82699">MMKGLSSLLLQAFFALLALLLNHGSVNADDKLRLCMVSGKHTDNRIKKNCPMLDKPESGVKCVITNDRFDCLRKVGEELSDLTVLGPEDLAAAASSREFNILVTNELKFFPEEKYQYQIIALFRTTSGIQDLRDVRGKKFCHPGYESAIDWTPVLATYFENTIIEKECDPNKTLIENRVAAASKFFGAACMPGPWTTDTNLDSKLKSRYRNLCAICDNPAGCYSDDKYHGRIGAVMCLADGIGDVAWVRIADAQEYFRTQGINKGDYRYLCYDGTTRSMQTEEPCPWIAKPWPVVVTNSNQNEKVFNLMMTLDTQNVPWHGALVRLLENYHLAQINRDDSGTPGDYLRRVPGFLSANTHTPCKPSRTIQWCVSSNVEQRKCMWLRQALSVYGDEPNLSCIARTSRMACMEAVTQQEAELFVIRPDEELVAKQKGLKRVVHVFTNKIEDMNKVAAVVRRDSKINNLEQLRGLKACFTGYQTIGWNAFVSIMRNMSGSNWDPLDIKAVSNFFKESCVPGLKENSFKIHTFPSNLYSLCKEGAEYKDETSAFRCLVNGGGDVAFISPDTVKKNTGNQNQQTWAHGLKGSDFKPICFKESDPDSCFLTWTTLGSVMVNQNISSIRFEEIYSTLLEMDQLFGKTYNGQTPAFLLYGSYDGNHSIIFPGLHCGNRFNTTVSYLGFLSPARFASMFVVESICGSSSSSFSQLRDGDGVGVGISEPGDRIDIRDSTAKLCAPFSASKM</sequence>
<dbReference type="SMART" id="SM00094">
    <property type="entry name" value="TR_FER"/>
    <property type="match status" value="1"/>
</dbReference>
<keyword evidence="4" id="KW-0732">Signal</keyword>
<reference evidence="7" key="1">
    <citation type="submission" date="2025-08" db="UniProtKB">
        <authorList>
            <consortium name="RefSeq"/>
        </authorList>
    </citation>
    <scope>IDENTIFICATION</scope>
    <source>
        <tissue evidence="7">Thorax and Abdomen</tissue>
    </source>
</reference>
<organism evidence="6 7">
    <name type="scientific">Neodiprion lecontei</name>
    <name type="common">Redheaded pine sawfly</name>
    <dbReference type="NCBI Taxonomy" id="441921"/>
    <lineage>
        <taxon>Eukaryota</taxon>
        <taxon>Metazoa</taxon>
        <taxon>Ecdysozoa</taxon>
        <taxon>Arthropoda</taxon>
        <taxon>Hexapoda</taxon>
        <taxon>Insecta</taxon>
        <taxon>Pterygota</taxon>
        <taxon>Neoptera</taxon>
        <taxon>Endopterygota</taxon>
        <taxon>Hymenoptera</taxon>
        <taxon>Tenthredinoidea</taxon>
        <taxon>Diprionidae</taxon>
        <taxon>Diprioninae</taxon>
        <taxon>Neodiprion</taxon>
    </lineage>
</organism>
<evidence type="ECO:0000256" key="4">
    <source>
        <dbReference type="SAM" id="SignalP"/>
    </source>
</evidence>
<dbReference type="Proteomes" id="UP000829291">
    <property type="component" value="Chromosome 6"/>
</dbReference>
<proteinExistence type="inferred from homology"/>
<dbReference type="PRINTS" id="PR00422">
    <property type="entry name" value="TRANSFERRIN"/>
</dbReference>
<keyword evidence="2" id="KW-1015">Disulfide bond</keyword>
<keyword evidence="3" id="KW-0410">Iron transport</keyword>
<keyword evidence="6" id="KW-1185">Reference proteome</keyword>
<accession>A0ABM3GG08</accession>
<feature type="chain" id="PRO_5045311677" description="Transferrin" evidence="4">
    <location>
        <begin position="29"/>
        <end position="740"/>
    </location>
</feature>
<feature type="domain" description="Transferrin-like" evidence="5">
    <location>
        <begin position="368"/>
        <end position="693"/>
    </location>
</feature>
<keyword evidence="3" id="KW-0408">Iron</keyword>
<dbReference type="GeneID" id="107224650"/>
<keyword evidence="3" id="KW-0406">Ion transport</keyword>
<evidence type="ECO:0000256" key="3">
    <source>
        <dbReference type="PIRNR" id="PIRNR002549"/>
    </source>
</evidence>
<dbReference type="CDD" id="cd13529">
    <property type="entry name" value="PBP2_transferrin"/>
    <property type="match status" value="2"/>
</dbReference>
<keyword evidence="1" id="KW-0677">Repeat</keyword>
<name>A0ABM3GG08_NEOLC</name>
<comment type="function">
    <text evidence="3">Transferrins are iron binding transport proteins which bind Fe(3+) ion in association with the binding of an anion, usually bicarbonate.</text>
</comment>
<protein>
    <recommendedName>
        <fullName evidence="3">Transferrin</fullName>
    </recommendedName>
</protein>
<feature type="domain" description="Transferrin-like" evidence="5">
    <location>
        <begin position="32"/>
        <end position="360"/>
    </location>
</feature>
<keyword evidence="3" id="KW-0813">Transport</keyword>
<dbReference type="PANTHER" id="PTHR11485:SF54">
    <property type="entry name" value="TRANSFERRIN"/>
    <property type="match status" value="1"/>
</dbReference>
<evidence type="ECO:0000256" key="1">
    <source>
        <dbReference type="ARBA" id="ARBA00022737"/>
    </source>
</evidence>
<dbReference type="PANTHER" id="PTHR11485">
    <property type="entry name" value="TRANSFERRIN"/>
    <property type="match status" value="1"/>
</dbReference>
<evidence type="ECO:0000259" key="5">
    <source>
        <dbReference type="PROSITE" id="PS51408"/>
    </source>
</evidence>
<dbReference type="InterPro" id="IPR001156">
    <property type="entry name" value="Transferrin-like_dom"/>
</dbReference>
<dbReference type="PIRSF" id="PIRSF002549">
    <property type="entry name" value="Transferrin"/>
    <property type="match status" value="1"/>
</dbReference>
<feature type="signal peptide" evidence="4">
    <location>
        <begin position="1"/>
        <end position="28"/>
    </location>
</feature>
<evidence type="ECO:0000313" key="6">
    <source>
        <dbReference type="Proteomes" id="UP000829291"/>
    </source>
</evidence>
<dbReference type="InterPro" id="IPR016357">
    <property type="entry name" value="Transferrin"/>
</dbReference>
<evidence type="ECO:0000256" key="2">
    <source>
        <dbReference type="ARBA" id="ARBA00023157"/>
    </source>
</evidence>
<dbReference type="SUPFAM" id="SSF53850">
    <property type="entry name" value="Periplasmic binding protein-like II"/>
    <property type="match status" value="2"/>
</dbReference>
<keyword evidence="3" id="KW-0479">Metal-binding</keyword>
<gene>
    <name evidence="7" type="primary">LOC107224650</name>
</gene>
<comment type="similarity">
    <text evidence="3">Belongs to the transferrin family.</text>
</comment>
<dbReference type="PROSITE" id="PS51408">
    <property type="entry name" value="TRANSFERRIN_LIKE_4"/>
    <property type="match status" value="2"/>
</dbReference>
<dbReference type="Gene3D" id="3.40.190.10">
    <property type="entry name" value="Periplasmic binding protein-like II"/>
    <property type="match status" value="3"/>
</dbReference>
<evidence type="ECO:0000313" key="7">
    <source>
        <dbReference type="RefSeq" id="XP_046599206.1"/>
    </source>
</evidence>
<dbReference type="RefSeq" id="XP_046599206.1">
    <property type="nucleotide sequence ID" value="XM_046743250.1"/>
</dbReference>
<dbReference type="Pfam" id="PF00405">
    <property type="entry name" value="Transferrin"/>
    <property type="match status" value="2"/>
</dbReference>